<dbReference type="Gene3D" id="3.10.129.10">
    <property type="entry name" value="Hotdog Thioesterase"/>
    <property type="match status" value="1"/>
</dbReference>
<dbReference type="Pfam" id="PF22636">
    <property type="entry name" value="FlK"/>
    <property type="match status" value="1"/>
</dbReference>
<dbReference type="InterPro" id="IPR029069">
    <property type="entry name" value="HotDog_dom_sf"/>
</dbReference>
<feature type="active site" evidence="1">
    <location>
        <position position="32"/>
    </location>
</feature>
<reference evidence="6 7" key="1">
    <citation type="submission" date="2018-08" db="EMBL/GenBank/DDBJ databases">
        <title>A genome reference for cultivated species of the human gut microbiota.</title>
        <authorList>
            <person name="Zou Y."/>
            <person name="Xue W."/>
            <person name="Luo G."/>
        </authorList>
    </citation>
    <scope>NUCLEOTIDE SEQUENCE [LARGE SCALE GENOMIC DNA]</scope>
    <source>
        <strain evidence="4 6">AF45-17</strain>
        <strain evidence="5 7">AM28-39</strain>
    </source>
</reference>
<evidence type="ECO:0000313" key="4">
    <source>
        <dbReference type="EMBL" id="RGB81064.1"/>
    </source>
</evidence>
<dbReference type="PANTHER" id="PTHR36934">
    <property type="entry name" value="BLR0278 PROTEIN"/>
    <property type="match status" value="1"/>
</dbReference>
<accession>A0A3E2TQS1</accession>
<evidence type="ECO:0000313" key="7">
    <source>
        <dbReference type="Proteomes" id="UP000261231"/>
    </source>
</evidence>
<feature type="binding site" evidence="2">
    <location>
        <position position="110"/>
    </location>
    <ligand>
        <name>substrate</name>
    </ligand>
</feature>
<protein>
    <submittedName>
        <fullName evidence="4">Thioesterase</fullName>
    </submittedName>
</protein>
<evidence type="ECO:0000313" key="5">
    <source>
        <dbReference type="EMBL" id="RGC50498.1"/>
    </source>
</evidence>
<dbReference type="Proteomes" id="UP000260773">
    <property type="component" value="Unassembled WGS sequence"/>
</dbReference>
<feature type="domain" description="Fluoroacetyl-CoA-specific thioesterase-like" evidence="3">
    <location>
        <begin position="13"/>
        <end position="116"/>
    </location>
</feature>
<feature type="active site" evidence="1">
    <location>
        <position position="66"/>
    </location>
</feature>
<evidence type="ECO:0000259" key="3">
    <source>
        <dbReference type="Pfam" id="PF22636"/>
    </source>
</evidence>
<gene>
    <name evidence="4" type="ORF">DW070_04540</name>
    <name evidence="5" type="ORF">DW747_03765</name>
</gene>
<comment type="caution">
    <text evidence="4">The sequence shown here is derived from an EMBL/GenBank/DDBJ whole genome shotgun (WGS) entry which is preliminary data.</text>
</comment>
<dbReference type="OrthoDB" id="6902891at2"/>
<dbReference type="RefSeq" id="WP_015514577.1">
    <property type="nucleotide sequence ID" value="NZ_JAJCNA010000010.1"/>
</dbReference>
<evidence type="ECO:0000256" key="1">
    <source>
        <dbReference type="PIRSR" id="PIRSR014972-1"/>
    </source>
</evidence>
<keyword evidence="7" id="KW-1185">Reference proteome</keyword>
<dbReference type="SUPFAM" id="SSF54637">
    <property type="entry name" value="Thioesterase/thiol ester dehydrase-isomerase"/>
    <property type="match status" value="1"/>
</dbReference>
<evidence type="ECO:0000256" key="2">
    <source>
        <dbReference type="PIRSR" id="PIRSR014972-2"/>
    </source>
</evidence>
<feature type="binding site" evidence="2">
    <location>
        <position position="59"/>
    </location>
    <ligand>
        <name>substrate</name>
    </ligand>
</feature>
<dbReference type="PIRSF" id="PIRSF014972">
    <property type="entry name" value="FlK"/>
    <property type="match status" value="1"/>
</dbReference>
<dbReference type="AlphaFoldDB" id="A0A3E2TQS1"/>
<proteinExistence type="predicted"/>
<organism evidence="4 6">
    <name type="scientific">Coprococcus catus</name>
    <dbReference type="NCBI Taxonomy" id="116085"/>
    <lineage>
        <taxon>Bacteria</taxon>
        <taxon>Bacillati</taxon>
        <taxon>Bacillota</taxon>
        <taxon>Clostridia</taxon>
        <taxon>Lachnospirales</taxon>
        <taxon>Lachnospiraceae</taxon>
        <taxon>Coprococcus</taxon>
    </lineage>
</organism>
<dbReference type="InterPro" id="IPR054485">
    <property type="entry name" value="FlK-like_dom"/>
</dbReference>
<dbReference type="Proteomes" id="UP000261231">
    <property type="component" value="Unassembled WGS sequence"/>
</dbReference>
<feature type="binding site" evidence="2">
    <location>
        <position position="59"/>
    </location>
    <ligand>
        <name>CoA</name>
        <dbReference type="ChEBI" id="CHEBI:57287"/>
    </ligand>
</feature>
<dbReference type="EMBL" id="QVFD01000002">
    <property type="protein sequence ID" value="RGC50498.1"/>
    <property type="molecule type" value="Genomic_DNA"/>
</dbReference>
<dbReference type="InterPro" id="IPR025540">
    <property type="entry name" value="FlK"/>
</dbReference>
<sequence length="123" mass="13007">MEAGIKNEKSIVVTEDVTASKVGSGLLPVYATPSMIALMEGTCAESVQSELAEGEGTVGVSVDIKHIAATPIGMKVRCESLLKEVNGKKLVFEVNVYDEKGLIGTGTHKRAIINNEAFMARLA</sequence>
<name>A0A3E2TQS1_9FIRM</name>
<dbReference type="PANTHER" id="PTHR36934:SF1">
    <property type="entry name" value="THIOESTERASE DOMAIN-CONTAINING PROTEIN"/>
    <property type="match status" value="1"/>
</dbReference>
<dbReference type="EMBL" id="QVEP01000007">
    <property type="protein sequence ID" value="RGB81064.1"/>
    <property type="molecule type" value="Genomic_DNA"/>
</dbReference>
<evidence type="ECO:0000313" key="6">
    <source>
        <dbReference type="Proteomes" id="UP000260773"/>
    </source>
</evidence>
<feature type="active site" evidence="1">
    <location>
        <position position="40"/>
    </location>
</feature>